<sequence length="493" mass="57087">MRCDFIFQNHWCLWYNQKNNGMAEIVKKVKLLALISRNAPCPCGSGRKYKHCCGKTKTVSLQSIVERELEECVLDVLAYAADRYEDEIVPFLEEWETEELPEALAIGIELFVTNWAIFCLPLEGENTTIFASYLQDRRSARWRPAVRTQIESWQGAVPSFDELIGRDGERNLFVRDVLTGEEKQVHIFEADEVPEMEEGDILIGLLVPYGQAYTYFTTLLAFPRNSAGRLIAALRQEQEQHGETDGRAFLCHAFPEAMGLAVRLLIWEFVRQMEWEKPEYEAVMQELERRLPNDQEEALVRAHAVWRMYCNKEHPRIGHPAVYAAALHYFVCAIAGEEELEEEEVACLYEVPLDKMSAKVDDLMLFSFDSMIDDDDEEWDDEDLDFLDDDDWELDDEEDVFADDYWDLSDEDGWLFDDDGEEDEIDLLFDELMAKMEELLEREGWDEKKVMKLTEDLVAEWVAAGEIDEADAELVCEAMQALALEVMRAQHKG</sequence>
<evidence type="ECO:0000313" key="3">
    <source>
        <dbReference type="Proteomes" id="UP000023566"/>
    </source>
</evidence>
<dbReference type="InterPro" id="IPR004027">
    <property type="entry name" value="SEC_C_motif"/>
</dbReference>
<dbReference type="SUPFAM" id="SSF103642">
    <property type="entry name" value="Sec-C motif"/>
    <property type="match status" value="1"/>
</dbReference>
<dbReference type="AlphaFoldDB" id="A0ABC9VAR3"/>
<organism evidence="2 3">
    <name type="scientific">Parageobacillus genomosp. 1</name>
    <dbReference type="NCBI Taxonomy" id="1295642"/>
    <lineage>
        <taxon>Bacteria</taxon>
        <taxon>Bacillati</taxon>
        <taxon>Bacillota</taxon>
        <taxon>Bacilli</taxon>
        <taxon>Bacillales</taxon>
        <taxon>Anoxybacillaceae</taxon>
        <taxon>Parageobacillus</taxon>
    </lineage>
</organism>
<feature type="coiled-coil region" evidence="1">
    <location>
        <begin position="270"/>
        <end position="297"/>
    </location>
</feature>
<protein>
    <submittedName>
        <fullName evidence="2">SEC-C motif domain-containing protein</fullName>
    </submittedName>
</protein>
<dbReference type="Pfam" id="PF02810">
    <property type="entry name" value="SEC-C"/>
    <property type="match status" value="1"/>
</dbReference>
<dbReference type="Gene3D" id="3.10.450.50">
    <property type="match status" value="1"/>
</dbReference>
<evidence type="ECO:0000313" key="2">
    <source>
        <dbReference type="EMBL" id="EZP75210.1"/>
    </source>
</evidence>
<dbReference type="EMBL" id="AOTZ01000009">
    <property type="protein sequence ID" value="EZP75210.1"/>
    <property type="molecule type" value="Genomic_DNA"/>
</dbReference>
<accession>A0ABC9VAR3</accession>
<keyword evidence="1" id="KW-0175">Coiled coil</keyword>
<dbReference type="Proteomes" id="UP000023566">
    <property type="component" value="Chromosome"/>
</dbReference>
<comment type="caution">
    <text evidence="2">The sequence shown here is derived from an EMBL/GenBank/DDBJ whole genome shotgun (WGS) entry which is preliminary data.</text>
</comment>
<evidence type="ECO:0000256" key="1">
    <source>
        <dbReference type="SAM" id="Coils"/>
    </source>
</evidence>
<name>A0ABC9VAR3_9BACL</name>
<keyword evidence="3" id="KW-1185">Reference proteome</keyword>
<proteinExistence type="predicted"/>
<reference evidence="2 3" key="1">
    <citation type="journal article" date="2014" name="Appl. Microbiol. Biotechnol.">
        <title>Transformable facultative thermophile Geobacillus stearothermophilus NUB3621 as a host strain for metabolic engineering.</title>
        <authorList>
            <person name="Blanchard K."/>
            <person name="Robic S."/>
            <person name="Matsumura I."/>
        </authorList>
    </citation>
    <scope>NUCLEOTIDE SEQUENCE [LARGE SCALE GENOMIC DNA]</scope>
    <source>
        <strain evidence="2 3">NUB3621</strain>
    </source>
</reference>
<gene>
    <name evidence="2" type="ORF">H839_16958</name>
</gene>